<comment type="caution">
    <text evidence="1">The sequence shown here is derived from an EMBL/GenBank/DDBJ whole genome shotgun (WGS) entry which is preliminary data.</text>
</comment>
<organism evidence="1 2">
    <name type="scientific">Mesorhabditis spiculigera</name>
    <dbReference type="NCBI Taxonomy" id="96644"/>
    <lineage>
        <taxon>Eukaryota</taxon>
        <taxon>Metazoa</taxon>
        <taxon>Ecdysozoa</taxon>
        <taxon>Nematoda</taxon>
        <taxon>Chromadorea</taxon>
        <taxon>Rhabditida</taxon>
        <taxon>Rhabditina</taxon>
        <taxon>Rhabditomorpha</taxon>
        <taxon>Rhabditoidea</taxon>
        <taxon>Rhabditidae</taxon>
        <taxon>Mesorhabditinae</taxon>
        <taxon>Mesorhabditis</taxon>
    </lineage>
</organism>
<sequence length="216" mass="24517">MATFKSMQNFKPYDHEAQLKKFETKKIPDDEEDLPYGYCCFCNLFDTNLDNVMNSLRLPCGHVCCPRCLHLSYPLLQASYKAKIHKLGTEVGRWKGHADELQAQCASAADLLLELRNLDCADCHHPLIESTSTKFEVIDGLVNFLAVYVRRKAERAEYQADDPDLQSATSRRQIRFKRAIGEEYSEGPGEWAETPCDADGFELNMCLTLEDPTPGK</sequence>
<dbReference type="EMBL" id="CATQJA010001197">
    <property type="protein sequence ID" value="CAJ0566281.1"/>
    <property type="molecule type" value="Genomic_DNA"/>
</dbReference>
<evidence type="ECO:0000313" key="2">
    <source>
        <dbReference type="Proteomes" id="UP001177023"/>
    </source>
</evidence>
<proteinExistence type="predicted"/>
<evidence type="ECO:0000313" key="1">
    <source>
        <dbReference type="EMBL" id="CAJ0566281.1"/>
    </source>
</evidence>
<dbReference type="Proteomes" id="UP001177023">
    <property type="component" value="Unassembled WGS sequence"/>
</dbReference>
<feature type="non-terminal residue" evidence="1">
    <location>
        <position position="1"/>
    </location>
</feature>
<protein>
    <submittedName>
        <fullName evidence="1">Uncharacterized protein</fullName>
    </submittedName>
</protein>
<dbReference type="AlphaFoldDB" id="A0AA36CDC3"/>
<accession>A0AA36CDC3</accession>
<gene>
    <name evidence="1" type="ORF">MSPICULIGERA_LOCUS4891</name>
</gene>
<keyword evidence="2" id="KW-1185">Reference proteome</keyword>
<name>A0AA36CDC3_9BILA</name>
<reference evidence="1" key="1">
    <citation type="submission" date="2023-06" db="EMBL/GenBank/DDBJ databases">
        <authorList>
            <person name="Delattre M."/>
        </authorList>
    </citation>
    <scope>NUCLEOTIDE SEQUENCE</scope>
    <source>
        <strain evidence="1">AF72</strain>
    </source>
</reference>